<dbReference type="InterPro" id="IPR036890">
    <property type="entry name" value="HATPase_C_sf"/>
</dbReference>
<evidence type="ECO:0000313" key="12">
    <source>
        <dbReference type="EMBL" id="RZU40120.1"/>
    </source>
</evidence>
<keyword evidence="5" id="KW-0808">Transferase</keyword>
<dbReference type="Pfam" id="PF02518">
    <property type="entry name" value="HATPase_c"/>
    <property type="match status" value="1"/>
</dbReference>
<dbReference type="Gene3D" id="1.10.287.130">
    <property type="match status" value="1"/>
</dbReference>
<keyword evidence="8 10" id="KW-1133">Transmembrane helix</keyword>
<dbReference type="PRINTS" id="PR00344">
    <property type="entry name" value="BCTRLSENSOR"/>
</dbReference>
<dbReference type="Pfam" id="PF00512">
    <property type="entry name" value="HisKA"/>
    <property type="match status" value="1"/>
</dbReference>
<dbReference type="OrthoDB" id="9813151at2"/>
<dbReference type="EC" id="2.7.13.3" evidence="3"/>
<organism evidence="12 13">
    <name type="scientific">Edaphobacter modestus</name>
    <dbReference type="NCBI Taxonomy" id="388466"/>
    <lineage>
        <taxon>Bacteria</taxon>
        <taxon>Pseudomonadati</taxon>
        <taxon>Acidobacteriota</taxon>
        <taxon>Terriglobia</taxon>
        <taxon>Terriglobales</taxon>
        <taxon>Acidobacteriaceae</taxon>
        <taxon>Edaphobacter</taxon>
    </lineage>
</organism>
<dbReference type="SMART" id="SM00387">
    <property type="entry name" value="HATPase_c"/>
    <property type="match status" value="1"/>
</dbReference>
<evidence type="ECO:0000256" key="2">
    <source>
        <dbReference type="ARBA" id="ARBA00004370"/>
    </source>
</evidence>
<dbReference type="Proteomes" id="UP000292958">
    <property type="component" value="Unassembled WGS sequence"/>
</dbReference>
<evidence type="ECO:0000256" key="8">
    <source>
        <dbReference type="ARBA" id="ARBA00022989"/>
    </source>
</evidence>
<dbReference type="PANTHER" id="PTHR45436">
    <property type="entry name" value="SENSOR HISTIDINE KINASE YKOH"/>
    <property type="match status" value="1"/>
</dbReference>
<evidence type="ECO:0000256" key="7">
    <source>
        <dbReference type="ARBA" id="ARBA00022777"/>
    </source>
</evidence>
<keyword evidence="13" id="KW-1185">Reference proteome</keyword>
<accession>A0A4Q7YRJ0</accession>
<comment type="catalytic activity">
    <reaction evidence="1">
        <text>ATP + protein L-histidine = ADP + protein N-phospho-L-histidine.</text>
        <dbReference type="EC" id="2.7.13.3"/>
    </reaction>
</comment>
<dbReference type="InterPro" id="IPR004358">
    <property type="entry name" value="Sig_transdc_His_kin-like_C"/>
</dbReference>
<evidence type="ECO:0000256" key="3">
    <source>
        <dbReference type="ARBA" id="ARBA00012438"/>
    </source>
</evidence>
<gene>
    <name evidence="12" type="ORF">BDD14_1546</name>
</gene>
<sequence length="471" mass="51622">MEKTTSITRRLTVSVLALELLAGIILIGAVTIHERHVQFETFDANLRATSNALLGAVQEGEGSDGSVILDLHNLDIPKRSTFRVTDEHGRVLGAGGPDPPVYLAPGEFKDVPIDGHTYRFFSMSGDRLVDPGYTRGVRHHITVVCGQPEGRVWHEIIEAIRFFAIATIALLGITAVFLSWLIRNSLLPIRELANEADKINSNNWQFNSPPSAKEFTELSPLASAIERTITRLHRAFEQQRQMTNDAAHELKTDIAIIKSSFQVIAMKQRSVGEYEKGIAIGVRDIGRLEQTVQKMLTLARLDQGQPSEFHSCRIDDVLLDTLSQSSAFAEVKNISIKTKLEAGESVPIGRDDAVLLGSNILINAIQHSAPRSELQIVSAKVGHTVKITVRDHGRGIHEDDRPFLFDPFYRGDPSRSRKSGGTGLGLSICKAICDRANGTIEIENHADGGAIVTITLPVATRSSDPEDPSEN</sequence>
<evidence type="ECO:0000256" key="5">
    <source>
        <dbReference type="ARBA" id="ARBA00022679"/>
    </source>
</evidence>
<dbReference type="InterPro" id="IPR003594">
    <property type="entry name" value="HATPase_dom"/>
</dbReference>
<dbReference type="GO" id="GO:0000155">
    <property type="term" value="F:phosphorelay sensor kinase activity"/>
    <property type="evidence" value="ECO:0007669"/>
    <property type="project" value="InterPro"/>
</dbReference>
<keyword evidence="6 10" id="KW-0812">Transmembrane</keyword>
<dbReference type="PANTHER" id="PTHR45436:SF5">
    <property type="entry name" value="SENSOR HISTIDINE KINASE TRCS"/>
    <property type="match status" value="1"/>
</dbReference>
<comment type="caution">
    <text evidence="12">The sequence shown here is derived from an EMBL/GenBank/DDBJ whole genome shotgun (WGS) entry which is preliminary data.</text>
</comment>
<dbReference type="SUPFAM" id="SSF55874">
    <property type="entry name" value="ATPase domain of HSP90 chaperone/DNA topoisomerase II/histidine kinase"/>
    <property type="match status" value="1"/>
</dbReference>
<dbReference type="InterPro" id="IPR050428">
    <property type="entry name" value="TCS_sensor_his_kinase"/>
</dbReference>
<dbReference type="SUPFAM" id="SSF47384">
    <property type="entry name" value="Homodimeric domain of signal transducing histidine kinase"/>
    <property type="match status" value="1"/>
</dbReference>
<dbReference type="AlphaFoldDB" id="A0A4Q7YRJ0"/>
<dbReference type="SMART" id="SM00388">
    <property type="entry name" value="HisKA"/>
    <property type="match status" value="1"/>
</dbReference>
<protein>
    <recommendedName>
        <fullName evidence="3">histidine kinase</fullName>
        <ecNumber evidence="3">2.7.13.3</ecNumber>
    </recommendedName>
</protein>
<feature type="domain" description="Histidine kinase" evidence="11">
    <location>
        <begin position="245"/>
        <end position="460"/>
    </location>
</feature>
<evidence type="ECO:0000256" key="9">
    <source>
        <dbReference type="ARBA" id="ARBA00023136"/>
    </source>
</evidence>
<dbReference type="Gene3D" id="3.30.565.10">
    <property type="entry name" value="Histidine kinase-like ATPase, C-terminal domain"/>
    <property type="match status" value="1"/>
</dbReference>
<dbReference type="InterPro" id="IPR036097">
    <property type="entry name" value="HisK_dim/P_sf"/>
</dbReference>
<dbReference type="GO" id="GO:0005886">
    <property type="term" value="C:plasma membrane"/>
    <property type="evidence" value="ECO:0007669"/>
    <property type="project" value="TreeGrafter"/>
</dbReference>
<dbReference type="EMBL" id="SHKW01000001">
    <property type="protein sequence ID" value="RZU40120.1"/>
    <property type="molecule type" value="Genomic_DNA"/>
</dbReference>
<feature type="transmembrane region" description="Helical" evidence="10">
    <location>
        <begin position="12"/>
        <end position="32"/>
    </location>
</feature>
<dbReference type="CDD" id="cd00082">
    <property type="entry name" value="HisKA"/>
    <property type="match status" value="1"/>
</dbReference>
<dbReference type="PROSITE" id="PS50109">
    <property type="entry name" value="HIS_KIN"/>
    <property type="match status" value="1"/>
</dbReference>
<dbReference type="InterPro" id="IPR003661">
    <property type="entry name" value="HisK_dim/P_dom"/>
</dbReference>
<evidence type="ECO:0000259" key="11">
    <source>
        <dbReference type="PROSITE" id="PS50109"/>
    </source>
</evidence>
<dbReference type="InterPro" id="IPR005467">
    <property type="entry name" value="His_kinase_dom"/>
</dbReference>
<evidence type="ECO:0000256" key="4">
    <source>
        <dbReference type="ARBA" id="ARBA00022553"/>
    </source>
</evidence>
<comment type="subcellular location">
    <subcellularLocation>
        <location evidence="2">Membrane</location>
    </subcellularLocation>
</comment>
<evidence type="ECO:0000256" key="1">
    <source>
        <dbReference type="ARBA" id="ARBA00000085"/>
    </source>
</evidence>
<reference evidence="12 13" key="1">
    <citation type="submission" date="2019-02" db="EMBL/GenBank/DDBJ databases">
        <title>Genomic Encyclopedia of Archaeal and Bacterial Type Strains, Phase II (KMG-II): from individual species to whole genera.</title>
        <authorList>
            <person name="Goeker M."/>
        </authorList>
    </citation>
    <scope>NUCLEOTIDE SEQUENCE [LARGE SCALE GENOMIC DNA]</scope>
    <source>
        <strain evidence="12 13">DSM 18101</strain>
    </source>
</reference>
<proteinExistence type="predicted"/>
<evidence type="ECO:0000313" key="13">
    <source>
        <dbReference type="Proteomes" id="UP000292958"/>
    </source>
</evidence>
<feature type="transmembrane region" description="Helical" evidence="10">
    <location>
        <begin position="159"/>
        <end position="182"/>
    </location>
</feature>
<evidence type="ECO:0000256" key="6">
    <source>
        <dbReference type="ARBA" id="ARBA00022692"/>
    </source>
</evidence>
<keyword evidence="4" id="KW-0597">Phosphoprotein</keyword>
<name>A0A4Q7YRJ0_9BACT</name>
<dbReference type="Gene3D" id="6.10.340.10">
    <property type="match status" value="1"/>
</dbReference>
<keyword evidence="7 12" id="KW-0418">Kinase</keyword>
<evidence type="ECO:0000256" key="10">
    <source>
        <dbReference type="SAM" id="Phobius"/>
    </source>
</evidence>
<keyword evidence="9 10" id="KW-0472">Membrane</keyword>